<evidence type="ECO:0000256" key="5">
    <source>
        <dbReference type="ARBA" id="ARBA00022691"/>
    </source>
</evidence>
<dbReference type="PROSITE" id="PS00092">
    <property type="entry name" value="N6_MTASE"/>
    <property type="match status" value="1"/>
</dbReference>
<dbReference type="GO" id="GO:0006304">
    <property type="term" value="P:DNA modification"/>
    <property type="evidence" value="ECO:0007669"/>
    <property type="project" value="InterPro"/>
</dbReference>
<dbReference type="EC" id="2.1.1.72" evidence="2"/>
<accession>A0A444WEU9</accession>
<keyword evidence="9" id="KW-1185">Reference proteome</keyword>
<reference evidence="8 9" key="1">
    <citation type="submission" date="2014-12" db="EMBL/GenBank/DDBJ databases">
        <title>Genome sequence of Flavobacterium beibuense RSKm HC5.</title>
        <authorList>
            <person name="Kim J.F."/>
            <person name="Song J.Y."/>
            <person name="Kwak M.-J."/>
            <person name="Lee S.-W."/>
        </authorList>
    </citation>
    <scope>NUCLEOTIDE SEQUENCE [LARGE SCALE GENOMIC DNA]</scope>
    <source>
        <strain evidence="8 9">RSKm HC5</strain>
    </source>
</reference>
<evidence type="ECO:0000256" key="1">
    <source>
        <dbReference type="ARBA" id="ARBA00006594"/>
    </source>
</evidence>
<comment type="similarity">
    <text evidence="1">Belongs to the N(4)/N(6)-methyltransferase family.</text>
</comment>
<evidence type="ECO:0000313" key="8">
    <source>
        <dbReference type="EMBL" id="RYJ44296.1"/>
    </source>
</evidence>
<dbReference type="PANTHER" id="PTHR33841">
    <property type="entry name" value="DNA METHYLTRANSFERASE YEEA-RELATED"/>
    <property type="match status" value="1"/>
</dbReference>
<dbReference type="Proteomes" id="UP000289775">
    <property type="component" value="Unassembled WGS sequence"/>
</dbReference>
<dbReference type="InterPro" id="IPR029063">
    <property type="entry name" value="SAM-dependent_MTases_sf"/>
</dbReference>
<dbReference type="GO" id="GO:0032259">
    <property type="term" value="P:methylation"/>
    <property type="evidence" value="ECO:0007669"/>
    <property type="project" value="UniProtKB-KW"/>
</dbReference>
<keyword evidence="3 8" id="KW-0489">Methyltransferase</keyword>
<dbReference type="GO" id="GO:0003676">
    <property type="term" value="F:nucleic acid binding"/>
    <property type="evidence" value="ECO:0007669"/>
    <property type="project" value="InterPro"/>
</dbReference>
<comment type="caution">
    <text evidence="8">The sequence shown here is derived from an EMBL/GenBank/DDBJ whole genome shotgun (WGS) entry which is preliminary data.</text>
</comment>
<dbReference type="PRINTS" id="PR00507">
    <property type="entry name" value="N12N6MTFRASE"/>
</dbReference>
<dbReference type="Gene3D" id="3.40.50.150">
    <property type="entry name" value="Vaccinia Virus protein VP39"/>
    <property type="match status" value="1"/>
</dbReference>
<evidence type="ECO:0000256" key="2">
    <source>
        <dbReference type="ARBA" id="ARBA00011900"/>
    </source>
</evidence>
<dbReference type="AlphaFoldDB" id="A0A444WEU9"/>
<dbReference type="GO" id="GO:0009007">
    <property type="term" value="F:site-specific DNA-methyltransferase (adenine-specific) activity"/>
    <property type="evidence" value="ECO:0007669"/>
    <property type="project" value="UniProtKB-EC"/>
</dbReference>
<evidence type="ECO:0000256" key="6">
    <source>
        <dbReference type="ARBA" id="ARBA00047942"/>
    </source>
</evidence>
<dbReference type="PANTHER" id="PTHR33841:SF5">
    <property type="entry name" value="DNA METHYLASE (MODIFICATION METHYLASE) (METHYLTRANSFERASE)-RELATED"/>
    <property type="match status" value="1"/>
</dbReference>
<dbReference type="InterPro" id="IPR050953">
    <property type="entry name" value="N4_N6_ade-DNA_methylase"/>
</dbReference>
<gene>
    <name evidence="8" type="ORF">NU09_0906</name>
</gene>
<evidence type="ECO:0000313" key="9">
    <source>
        <dbReference type="Proteomes" id="UP000289775"/>
    </source>
</evidence>
<keyword evidence="4" id="KW-0808">Transferase</keyword>
<dbReference type="CDD" id="cd02440">
    <property type="entry name" value="AdoMet_MTases"/>
    <property type="match status" value="1"/>
</dbReference>
<dbReference type="Pfam" id="PF07669">
    <property type="entry name" value="Eco57I"/>
    <property type="match status" value="1"/>
</dbReference>
<dbReference type="SUPFAM" id="SSF53335">
    <property type="entry name" value="S-adenosyl-L-methionine-dependent methyltransferases"/>
    <property type="match status" value="1"/>
</dbReference>
<name>A0A444WEU9_9FLAO</name>
<comment type="catalytic activity">
    <reaction evidence="6">
        <text>a 2'-deoxyadenosine in DNA + S-adenosyl-L-methionine = an N(6)-methyl-2'-deoxyadenosine in DNA + S-adenosyl-L-homocysteine + H(+)</text>
        <dbReference type="Rhea" id="RHEA:15197"/>
        <dbReference type="Rhea" id="RHEA-COMP:12418"/>
        <dbReference type="Rhea" id="RHEA-COMP:12419"/>
        <dbReference type="ChEBI" id="CHEBI:15378"/>
        <dbReference type="ChEBI" id="CHEBI:57856"/>
        <dbReference type="ChEBI" id="CHEBI:59789"/>
        <dbReference type="ChEBI" id="CHEBI:90615"/>
        <dbReference type="ChEBI" id="CHEBI:90616"/>
        <dbReference type="EC" id="2.1.1.72"/>
    </reaction>
</comment>
<dbReference type="InterPro" id="IPR002052">
    <property type="entry name" value="DNA_methylase_N6_adenine_CS"/>
</dbReference>
<dbReference type="InterPro" id="IPR011639">
    <property type="entry name" value="MethylTrfase_TaqI-like_dom"/>
</dbReference>
<feature type="domain" description="Type II methyltransferase M.TaqI-like" evidence="7">
    <location>
        <begin position="228"/>
        <end position="317"/>
    </location>
</feature>
<sequence>MQVLLPEGDPLKTLHSGRVMAKAWSRTLGADKHLIQAQNFIRQAISIYWQVVHESSLRQKPLPALQYHLTKSKLDNATLAVAGAVGRAAAHLGVIEAAYYLGNIYTAVLPEGIRSGNGVFYTPPGLTQRLIDMATLGGVAWDKARVADPACGGGAFLAPVALKMMEALPDLSNIQFLEHLERHLKGYELDPFAAWLTQVFLEIAVKDRISGAGRRMRNLVTVCDTLEYSFEREEKFDLVIGNPPYGKLKLSEQTKLKYKDSLFGHPNLYGLFTHLALNMVKTNGVVGYLTPTSFLSGEYFKNLRQYILSTATPLEIDFVAVRKGVFDDVLQETMLATYRKAKFKRSKVLVNEITTSIYDESIIERLGDFSLPTKKSEPWILPRSIGQSLSVPAMVKMSNRLSNWGFRISTGQLVWNRHKEQLNDSYKKNAYPVIWSEAVTQDGEFIHRAEKKNHSFWFHYNGEEFLLTTRPCILLQRTTSKEQEKRLNAAVLPQSLLDKRKAVVIENHLNMIFPVTESPPVSLEVVCAFLNSRAVNDAFRTISGSVAVSAYELESLPIPSPSKLKKLTQLVAEKAHKALIEKECYELYTL</sequence>
<evidence type="ECO:0000256" key="3">
    <source>
        <dbReference type="ARBA" id="ARBA00022603"/>
    </source>
</evidence>
<evidence type="ECO:0000256" key="4">
    <source>
        <dbReference type="ARBA" id="ARBA00022679"/>
    </source>
</evidence>
<organism evidence="8 9">
    <name type="scientific">Flavobacterium beibuense</name>
    <dbReference type="NCBI Taxonomy" id="657326"/>
    <lineage>
        <taxon>Bacteria</taxon>
        <taxon>Pseudomonadati</taxon>
        <taxon>Bacteroidota</taxon>
        <taxon>Flavobacteriia</taxon>
        <taxon>Flavobacteriales</taxon>
        <taxon>Flavobacteriaceae</taxon>
        <taxon>Flavobacterium</taxon>
    </lineage>
</organism>
<protein>
    <recommendedName>
        <fullName evidence="2">site-specific DNA-methyltransferase (adenine-specific)</fullName>
        <ecNumber evidence="2">2.1.1.72</ecNumber>
    </recommendedName>
</protein>
<proteinExistence type="inferred from homology"/>
<keyword evidence="5" id="KW-0949">S-adenosyl-L-methionine</keyword>
<dbReference type="EMBL" id="JUIW01000003">
    <property type="protein sequence ID" value="RYJ44296.1"/>
    <property type="molecule type" value="Genomic_DNA"/>
</dbReference>
<evidence type="ECO:0000259" key="7">
    <source>
        <dbReference type="Pfam" id="PF07669"/>
    </source>
</evidence>